<feature type="transmembrane region" description="Helical" evidence="2">
    <location>
        <begin position="59"/>
        <end position="80"/>
    </location>
</feature>
<dbReference type="GO" id="GO:0016020">
    <property type="term" value="C:membrane"/>
    <property type="evidence" value="ECO:0007669"/>
    <property type="project" value="InterPro"/>
</dbReference>
<protein>
    <submittedName>
        <fullName evidence="3">11528_t:CDS:1</fullName>
    </submittedName>
</protein>
<dbReference type="EMBL" id="CAJVPY010035637">
    <property type="protein sequence ID" value="CAG8801259.1"/>
    <property type="molecule type" value="Genomic_DNA"/>
</dbReference>
<comment type="caution">
    <text evidence="3">The sequence shown here is derived from an EMBL/GenBank/DDBJ whole genome shotgun (WGS) entry which is preliminary data.</text>
</comment>
<dbReference type="GO" id="GO:0006874">
    <property type="term" value="P:intracellular calcium ion homeostasis"/>
    <property type="evidence" value="ECO:0007669"/>
    <property type="project" value="TreeGrafter"/>
</dbReference>
<dbReference type="OrthoDB" id="1699231at2759"/>
<keyword evidence="4" id="KW-1185">Reference proteome</keyword>
<gene>
    <name evidence="3" type="ORF">DERYTH_LOCUS23424</name>
</gene>
<evidence type="ECO:0000313" key="3">
    <source>
        <dbReference type="EMBL" id="CAG8801259.1"/>
    </source>
</evidence>
<dbReference type="AlphaFoldDB" id="A0A9N9JZR6"/>
<dbReference type="PANTHER" id="PTHR31503:SF22">
    <property type="entry name" value="VACUOLAR CALCIUM ION TRANSPORTER"/>
    <property type="match status" value="1"/>
</dbReference>
<sequence length="90" mass="10098">MDSTYGSIHINDQIESIEPVYKPPTITQSLNVALYSSKLNVLLIFVPLGFLAHYFEWNIAIIFILNFLALIPLANLLGFVTEDIANRCGQ</sequence>
<keyword evidence="2" id="KW-0812">Transmembrane</keyword>
<name>A0A9N9JZR6_9GLOM</name>
<keyword evidence="1" id="KW-0406">Ion transport</keyword>
<organism evidence="3 4">
    <name type="scientific">Dentiscutata erythropus</name>
    <dbReference type="NCBI Taxonomy" id="1348616"/>
    <lineage>
        <taxon>Eukaryota</taxon>
        <taxon>Fungi</taxon>
        <taxon>Fungi incertae sedis</taxon>
        <taxon>Mucoromycota</taxon>
        <taxon>Glomeromycotina</taxon>
        <taxon>Glomeromycetes</taxon>
        <taxon>Diversisporales</taxon>
        <taxon>Gigasporaceae</taxon>
        <taxon>Dentiscutata</taxon>
    </lineage>
</organism>
<dbReference type="PANTHER" id="PTHR31503">
    <property type="entry name" value="VACUOLAR CALCIUM ION TRANSPORTER"/>
    <property type="match status" value="1"/>
</dbReference>
<reference evidence="3" key="1">
    <citation type="submission" date="2021-06" db="EMBL/GenBank/DDBJ databases">
        <authorList>
            <person name="Kallberg Y."/>
            <person name="Tangrot J."/>
            <person name="Rosling A."/>
        </authorList>
    </citation>
    <scope>NUCLEOTIDE SEQUENCE</scope>
    <source>
        <strain evidence="3">MA453B</strain>
    </source>
</reference>
<dbReference type="InterPro" id="IPR004713">
    <property type="entry name" value="CaH_exchang"/>
</dbReference>
<proteinExistence type="predicted"/>
<feature type="transmembrane region" description="Helical" evidence="2">
    <location>
        <begin position="32"/>
        <end position="53"/>
    </location>
</feature>
<evidence type="ECO:0000256" key="1">
    <source>
        <dbReference type="ARBA" id="ARBA00023065"/>
    </source>
</evidence>
<accession>A0A9N9JZR6</accession>
<dbReference type="GO" id="GO:0015369">
    <property type="term" value="F:calcium:proton antiporter activity"/>
    <property type="evidence" value="ECO:0007669"/>
    <property type="project" value="TreeGrafter"/>
</dbReference>
<feature type="non-terminal residue" evidence="3">
    <location>
        <position position="90"/>
    </location>
</feature>
<keyword evidence="2" id="KW-0472">Membrane</keyword>
<dbReference type="Proteomes" id="UP000789405">
    <property type="component" value="Unassembled WGS sequence"/>
</dbReference>
<evidence type="ECO:0000256" key="2">
    <source>
        <dbReference type="SAM" id="Phobius"/>
    </source>
</evidence>
<evidence type="ECO:0000313" key="4">
    <source>
        <dbReference type="Proteomes" id="UP000789405"/>
    </source>
</evidence>
<keyword evidence="1" id="KW-0813">Transport</keyword>
<keyword evidence="2" id="KW-1133">Transmembrane helix</keyword>